<comment type="caution">
    <text evidence="2">The sequence shown here is derived from an EMBL/GenBank/DDBJ whole genome shotgun (WGS) entry which is preliminary data.</text>
</comment>
<feature type="region of interest" description="Disordered" evidence="1">
    <location>
        <begin position="39"/>
        <end position="61"/>
    </location>
</feature>
<sequence length="143" mass="15496">MTPGFLGSSSPILNTIFIRSEPISAIFVKMPPAILSAEAPRDSPMAKPMKQAPPISGGKISRISSIMNSSSEIRTIPIDIPARRGIWCSGRGLPRSDANAVRELAKVLTRIPNHATEYEPAIPSRENSTMVSTRPQGKFTRTL</sequence>
<accession>A0A645H806</accession>
<dbReference type="AlphaFoldDB" id="A0A645H806"/>
<protein>
    <submittedName>
        <fullName evidence="2">Uncharacterized protein</fullName>
    </submittedName>
</protein>
<evidence type="ECO:0000256" key="1">
    <source>
        <dbReference type="SAM" id="MobiDB-lite"/>
    </source>
</evidence>
<proteinExistence type="predicted"/>
<reference evidence="2" key="1">
    <citation type="submission" date="2019-08" db="EMBL/GenBank/DDBJ databases">
        <authorList>
            <person name="Kucharzyk K."/>
            <person name="Murdoch R.W."/>
            <person name="Higgins S."/>
            <person name="Loffler F."/>
        </authorList>
    </citation>
    <scope>NUCLEOTIDE SEQUENCE</scope>
</reference>
<evidence type="ECO:0000313" key="2">
    <source>
        <dbReference type="EMBL" id="MPN34229.1"/>
    </source>
</evidence>
<gene>
    <name evidence="2" type="ORF">SDC9_181722</name>
</gene>
<name>A0A645H806_9ZZZZ</name>
<dbReference type="EMBL" id="VSSQ01087153">
    <property type="protein sequence ID" value="MPN34229.1"/>
    <property type="molecule type" value="Genomic_DNA"/>
</dbReference>
<organism evidence="2">
    <name type="scientific">bioreactor metagenome</name>
    <dbReference type="NCBI Taxonomy" id="1076179"/>
    <lineage>
        <taxon>unclassified sequences</taxon>
        <taxon>metagenomes</taxon>
        <taxon>ecological metagenomes</taxon>
    </lineage>
</organism>